<evidence type="ECO:0000313" key="1">
    <source>
        <dbReference type="EMBL" id="GAF98744.1"/>
    </source>
</evidence>
<dbReference type="EMBL" id="BARS01016228">
    <property type="protein sequence ID" value="GAF98744.1"/>
    <property type="molecule type" value="Genomic_DNA"/>
</dbReference>
<proteinExistence type="predicted"/>
<accession>X0TZN8</accession>
<reference evidence="1" key="1">
    <citation type="journal article" date="2014" name="Front. Microbiol.">
        <title>High frequency of phylogenetically diverse reductive dehalogenase-homologous genes in deep subseafloor sedimentary metagenomes.</title>
        <authorList>
            <person name="Kawai M."/>
            <person name="Futagami T."/>
            <person name="Toyoda A."/>
            <person name="Takaki Y."/>
            <person name="Nishi S."/>
            <person name="Hori S."/>
            <person name="Arai W."/>
            <person name="Tsubouchi T."/>
            <person name="Morono Y."/>
            <person name="Uchiyama I."/>
            <person name="Ito T."/>
            <person name="Fujiyama A."/>
            <person name="Inagaki F."/>
            <person name="Takami H."/>
        </authorList>
    </citation>
    <scope>NUCLEOTIDE SEQUENCE</scope>
    <source>
        <strain evidence="1">Expedition CK06-06</strain>
    </source>
</reference>
<sequence length="281" mass="31789">NSTTDITFTCTDQGPHPSGDEELCFKVSFDEPSYPTYLTTDYCTKYGGTIDNEYCCVPADPQNPFVFNFNKGEDSYHDLEYFCRDAVEKESGIEIQYYKVDDTPPKIIKEMFGSFLGDCPKQGNLDHGDCYVADDGTSGVEIWVADPDPTGNQCAVDQVSCYYELHWIPPTGGDQIVSEGPFSDHQKITFTEDSTHMLLIECEDALGNYFEDNEEFLVDSTPPETTKTYVDDKGELLPPYFDDNHWEYIDTVHKVNLIAEDEKVGVEEIRYKVSGSLADRF</sequence>
<comment type="caution">
    <text evidence="1">The sequence shown here is derived from an EMBL/GenBank/DDBJ whole genome shotgun (WGS) entry which is preliminary data.</text>
</comment>
<protein>
    <submittedName>
        <fullName evidence="1">Uncharacterized protein</fullName>
    </submittedName>
</protein>
<name>X0TZN8_9ZZZZ</name>
<feature type="non-terminal residue" evidence="1">
    <location>
        <position position="1"/>
    </location>
</feature>
<dbReference type="AlphaFoldDB" id="X0TZN8"/>
<organism evidence="1">
    <name type="scientific">marine sediment metagenome</name>
    <dbReference type="NCBI Taxonomy" id="412755"/>
    <lineage>
        <taxon>unclassified sequences</taxon>
        <taxon>metagenomes</taxon>
        <taxon>ecological metagenomes</taxon>
    </lineage>
</organism>
<feature type="non-terminal residue" evidence="1">
    <location>
        <position position="281"/>
    </location>
</feature>
<gene>
    <name evidence="1" type="ORF">S01H1_26742</name>
</gene>